<protein>
    <submittedName>
        <fullName evidence="3">2-oxoacid:ferredoxin oxidoreductase subunit gamma</fullName>
    </submittedName>
</protein>
<dbReference type="EMBL" id="DTGZ01000174">
    <property type="protein sequence ID" value="HGV98450.1"/>
    <property type="molecule type" value="Genomic_DNA"/>
</dbReference>
<dbReference type="NCBIfam" id="TIGR02175">
    <property type="entry name" value="PorC_KorC"/>
    <property type="match status" value="1"/>
</dbReference>
<sequence>MTKEFIIAGFGGQGVVSSGIILAYAGLLENLNVTFFPSYGAEMRGGTANCSVVISDQKIASPVVVNPDVVLIMNEPSLLKFESMVRPGGLLFYNQTLINSRPKRNDLEIIPVEANKIAEELGQGRIANMVMLGAMIKKTGILELDSVKKAQRKRFGRATEAQLHLNDRALERGYELF</sequence>
<dbReference type="Gene3D" id="3.40.920.10">
    <property type="entry name" value="Pyruvate-ferredoxin oxidoreductase, PFOR, domain III"/>
    <property type="match status" value="1"/>
</dbReference>
<dbReference type="InterPro" id="IPR019752">
    <property type="entry name" value="Pyrv/ketoisovalerate_OxRed_cat"/>
</dbReference>
<accession>A0A7C4TFH1</accession>
<keyword evidence="1" id="KW-0560">Oxidoreductase</keyword>
<evidence type="ECO:0000256" key="1">
    <source>
        <dbReference type="ARBA" id="ARBA00023002"/>
    </source>
</evidence>
<dbReference type="Pfam" id="PF01558">
    <property type="entry name" value="POR"/>
    <property type="match status" value="1"/>
</dbReference>
<dbReference type="PANTHER" id="PTHR42730:SF1">
    <property type="entry name" value="2-OXOGLUTARATE SYNTHASE SUBUNIT KORC"/>
    <property type="match status" value="1"/>
</dbReference>
<proteinExistence type="predicted"/>
<comment type="caution">
    <text evidence="3">The sequence shown here is derived from an EMBL/GenBank/DDBJ whole genome shotgun (WGS) entry which is preliminary data.</text>
</comment>
<dbReference type="GO" id="GO:0016625">
    <property type="term" value="F:oxidoreductase activity, acting on the aldehyde or oxo group of donors, iron-sulfur protein as acceptor"/>
    <property type="evidence" value="ECO:0007669"/>
    <property type="project" value="InterPro"/>
</dbReference>
<gene>
    <name evidence="3" type="ORF">ENV60_09185</name>
</gene>
<dbReference type="InterPro" id="IPR011894">
    <property type="entry name" value="PorC_KorC"/>
</dbReference>
<dbReference type="InterPro" id="IPR052554">
    <property type="entry name" value="2-oxoglutarate_synth_KorC"/>
</dbReference>
<dbReference type="InterPro" id="IPR002869">
    <property type="entry name" value="Pyrv_flavodox_OxRed_cen"/>
</dbReference>
<dbReference type="PANTHER" id="PTHR42730">
    <property type="entry name" value="2-OXOGLUTARATE SYNTHASE SUBUNIT KORC"/>
    <property type="match status" value="1"/>
</dbReference>
<organism evidence="3">
    <name type="scientific">candidate division WOR-3 bacterium</name>
    <dbReference type="NCBI Taxonomy" id="2052148"/>
    <lineage>
        <taxon>Bacteria</taxon>
        <taxon>Bacteria division WOR-3</taxon>
    </lineage>
</organism>
<evidence type="ECO:0000259" key="2">
    <source>
        <dbReference type="Pfam" id="PF01558"/>
    </source>
</evidence>
<dbReference type="SUPFAM" id="SSF53323">
    <property type="entry name" value="Pyruvate-ferredoxin oxidoreductase, PFOR, domain III"/>
    <property type="match status" value="1"/>
</dbReference>
<evidence type="ECO:0000313" key="3">
    <source>
        <dbReference type="EMBL" id="HGV98450.1"/>
    </source>
</evidence>
<reference evidence="3" key="1">
    <citation type="journal article" date="2020" name="mSystems">
        <title>Genome- and Community-Level Interaction Insights into Carbon Utilization and Element Cycling Functions of Hydrothermarchaeota in Hydrothermal Sediment.</title>
        <authorList>
            <person name="Zhou Z."/>
            <person name="Liu Y."/>
            <person name="Xu W."/>
            <person name="Pan J."/>
            <person name="Luo Z.H."/>
            <person name="Li M."/>
        </authorList>
    </citation>
    <scope>NUCLEOTIDE SEQUENCE [LARGE SCALE GENOMIC DNA]</scope>
    <source>
        <strain evidence="3">SpSt-774</strain>
    </source>
</reference>
<feature type="domain" description="Pyruvate/ketoisovalerate oxidoreductase catalytic" evidence="2">
    <location>
        <begin position="11"/>
        <end position="175"/>
    </location>
</feature>
<dbReference type="AlphaFoldDB" id="A0A7C4TFH1"/>
<name>A0A7C4TFH1_UNCW3</name>